<dbReference type="SUPFAM" id="SSF81442">
    <property type="entry name" value="Cytochrome c oxidase subunit I-like"/>
    <property type="match status" value="1"/>
</dbReference>
<dbReference type="PRINTS" id="PR01165">
    <property type="entry name" value="CYCOXIDASEI"/>
</dbReference>
<evidence type="ECO:0000256" key="5">
    <source>
        <dbReference type="ARBA" id="ARBA00022801"/>
    </source>
</evidence>
<comment type="similarity">
    <text evidence="2">In the N-terminal section; belongs to the heme-copper respiratory oxidase family.</text>
</comment>
<feature type="transmembrane region" description="Helical" evidence="7">
    <location>
        <begin position="123"/>
        <end position="145"/>
    </location>
</feature>
<sequence>MGTCFSVLIRMELARPGDQILGGNHQLYNVLITAHAFLMIFFMVMPAMIGGSGNWSVPILIGAPDMAFPRLNNISFWLLPPSLLLLLSSALVEVGSGTGWTVYPPLSGITSHSGGAVDSAISSLHLSGISSILGSINFITTISNMRGPGMTMHRSPLFVWSVLVTAFPLLLSLPVLAGAITMLLTDRNFNTTFSDPAGGGDPILYQHLFWFFGFQWPFSDANLNTHCAICWDCLLNGTPTMFISGFLVKPRSSQNGVSKTQSAGNQRHTSSLVGTSETTCATTYPKSFCEWLAGIIDGDGSMKVSKQGETSLEITMGLEDLPLLRYIQDMLGGSMKMRSGAKAYRYRLHNQLGMMKLIHCINGHIRDSARLLQLHRVCQVLDIPLILPITLDAQSNWFAGFFDADGTIGFAMKNRLPVRGSLMIRVTNKHLQDVESYKVVFGGNIHFSSSQNGYYQWSVQSRKDVLILLSYFQSSTFRSHKSRRFFLIEEYYSLYDLKAFHPESLNHKAWLAFLDKWKKLMI</sequence>
<evidence type="ECO:0000256" key="2">
    <source>
        <dbReference type="ARBA" id="ARBA00010468"/>
    </source>
</evidence>
<feature type="transmembrane region" description="Helical" evidence="7">
    <location>
        <begin position="27"/>
        <end position="49"/>
    </location>
</feature>
<dbReference type="InterPro" id="IPR004860">
    <property type="entry name" value="LAGLIDADG_dom"/>
</dbReference>
<keyword evidence="5" id="KW-0378">Hydrolase</keyword>
<dbReference type="InterPro" id="IPR000883">
    <property type="entry name" value="Cyt_C_Oxase_1"/>
</dbReference>
<dbReference type="Pfam" id="PF00115">
    <property type="entry name" value="COX1"/>
    <property type="match status" value="1"/>
</dbReference>
<reference evidence="10" key="1">
    <citation type="submission" date="2025-08" db="UniProtKB">
        <authorList>
            <consortium name="RefSeq"/>
        </authorList>
    </citation>
    <scope>IDENTIFICATION</scope>
    <source>
        <tissue evidence="10">Stem</tissue>
    </source>
</reference>
<name>A0ABM3KG14_CUCME</name>
<dbReference type="InterPro" id="IPR027434">
    <property type="entry name" value="Homing_endonucl"/>
</dbReference>
<dbReference type="Gene3D" id="1.20.210.10">
    <property type="entry name" value="Cytochrome c oxidase-like, subunit I domain"/>
    <property type="match status" value="1"/>
</dbReference>
<dbReference type="GeneID" id="127146259"/>
<evidence type="ECO:0000256" key="3">
    <source>
        <dbReference type="ARBA" id="ARBA00022722"/>
    </source>
</evidence>
<organism evidence="9 10">
    <name type="scientific">Cucumis melo</name>
    <name type="common">Muskmelon</name>
    <dbReference type="NCBI Taxonomy" id="3656"/>
    <lineage>
        <taxon>Eukaryota</taxon>
        <taxon>Viridiplantae</taxon>
        <taxon>Streptophyta</taxon>
        <taxon>Embryophyta</taxon>
        <taxon>Tracheophyta</taxon>
        <taxon>Spermatophyta</taxon>
        <taxon>Magnoliopsida</taxon>
        <taxon>eudicotyledons</taxon>
        <taxon>Gunneridae</taxon>
        <taxon>Pentapetalae</taxon>
        <taxon>rosids</taxon>
        <taxon>fabids</taxon>
        <taxon>Cucurbitales</taxon>
        <taxon>Cucurbitaceae</taxon>
        <taxon>Benincaseae</taxon>
        <taxon>Cucumis</taxon>
    </lineage>
</organism>
<dbReference type="PROSITE" id="PS50855">
    <property type="entry name" value="COX1"/>
    <property type="match status" value="1"/>
</dbReference>
<accession>A0ABM3KG14</accession>
<dbReference type="PANTHER" id="PTHR10422:SF18">
    <property type="entry name" value="CYTOCHROME C OXIDASE SUBUNIT 1"/>
    <property type="match status" value="1"/>
</dbReference>
<evidence type="ECO:0000256" key="4">
    <source>
        <dbReference type="ARBA" id="ARBA00022759"/>
    </source>
</evidence>
<evidence type="ECO:0000313" key="10">
    <source>
        <dbReference type="RefSeq" id="XP_050936721.1"/>
    </source>
</evidence>
<keyword evidence="7" id="KW-0472">Membrane</keyword>
<evidence type="ECO:0000259" key="8">
    <source>
        <dbReference type="PROSITE" id="PS50855"/>
    </source>
</evidence>
<dbReference type="SUPFAM" id="SSF55608">
    <property type="entry name" value="Homing endonucleases"/>
    <property type="match status" value="2"/>
</dbReference>
<feature type="transmembrane region" description="Helical" evidence="7">
    <location>
        <begin position="157"/>
        <end position="184"/>
    </location>
</feature>
<keyword evidence="7" id="KW-1133">Transmembrane helix</keyword>
<dbReference type="PANTHER" id="PTHR10422">
    <property type="entry name" value="CYTOCHROME C OXIDASE SUBUNIT 1"/>
    <property type="match status" value="1"/>
</dbReference>
<feature type="transmembrane region" description="Helical" evidence="7">
    <location>
        <begin position="83"/>
        <end position="103"/>
    </location>
</feature>
<dbReference type="Proteomes" id="UP001652600">
    <property type="component" value="Unplaced"/>
</dbReference>
<evidence type="ECO:0000313" key="9">
    <source>
        <dbReference type="Proteomes" id="UP001652600"/>
    </source>
</evidence>
<keyword evidence="4" id="KW-0255">Endonuclease</keyword>
<protein>
    <submittedName>
        <fullName evidence="10">Intron-encoded DNA endonuclease aI4-like</fullName>
    </submittedName>
</protein>
<keyword evidence="6" id="KW-0404">Intron homing</keyword>
<dbReference type="Gene3D" id="3.10.28.10">
    <property type="entry name" value="Homing endonucleases"/>
    <property type="match status" value="2"/>
</dbReference>
<dbReference type="InterPro" id="IPR023616">
    <property type="entry name" value="Cyt_c_oxase-like_su1_dom"/>
</dbReference>
<dbReference type="InterPro" id="IPR036927">
    <property type="entry name" value="Cyt_c_oxase-like_su1_sf"/>
</dbReference>
<evidence type="ECO:0000256" key="6">
    <source>
        <dbReference type="ARBA" id="ARBA00022886"/>
    </source>
</evidence>
<dbReference type="RefSeq" id="XP_050936721.1">
    <property type="nucleotide sequence ID" value="XM_051080764.1"/>
</dbReference>
<keyword evidence="7" id="KW-0812">Transmembrane</keyword>
<feature type="domain" description="Cytochrome oxidase subunit I profile" evidence="8">
    <location>
        <begin position="1"/>
        <end position="213"/>
    </location>
</feature>
<keyword evidence="9" id="KW-1185">Reference proteome</keyword>
<evidence type="ECO:0000256" key="1">
    <source>
        <dbReference type="ARBA" id="ARBA00009332"/>
    </source>
</evidence>
<comment type="similarity">
    <text evidence="1">In the C-terminal section; belongs to the LAGLIDADG endonuclease family.</text>
</comment>
<dbReference type="Pfam" id="PF00961">
    <property type="entry name" value="LAGLIDADG_1"/>
    <property type="match status" value="2"/>
</dbReference>
<gene>
    <name evidence="10" type="primary">LOC127146259</name>
</gene>
<evidence type="ECO:0000256" key="7">
    <source>
        <dbReference type="SAM" id="Phobius"/>
    </source>
</evidence>
<keyword evidence="3" id="KW-0540">Nuclease</keyword>
<proteinExistence type="inferred from homology"/>